<evidence type="ECO:0000256" key="1">
    <source>
        <dbReference type="SAM" id="MobiDB-lite"/>
    </source>
</evidence>
<feature type="compositionally biased region" description="Basic residues" evidence="1">
    <location>
        <begin position="35"/>
        <end position="44"/>
    </location>
</feature>
<gene>
    <name evidence="2" type="ORF">GEOBRER4_n3371</name>
</gene>
<name>A0A7R7FTH6_9BACT</name>
<evidence type="ECO:0000313" key="2">
    <source>
        <dbReference type="EMBL" id="BCO11569.1"/>
    </source>
</evidence>
<dbReference type="Proteomes" id="UP000515472">
    <property type="component" value="Chromosome"/>
</dbReference>
<sequence>MRQKRERATLETGGRAPLPATLHSETESTAFHTDGHRRRRKRQNLKPWGLTQKAFDLSASIRSIRSIRLIRVLRL</sequence>
<accession>A0A7R7FTH6</accession>
<dbReference type="AlphaFoldDB" id="A0A7R7FTH6"/>
<organism evidence="2 3">
    <name type="scientific">Citrifermentans bremense</name>
    <dbReference type="NCBI Taxonomy" id="60035"/>
    <lineage>
        <taxon>Bacteria</taxon>
        <taxon>Pseudomonadati</taxon>
        <taxon>Thermodesulfobacteriota</taxon>
        <taxon>Desulfuromonadia</taxon>
        <taxon>Geobacterales</taxon>
        <taxon>Geobacteraceae</taxon>
        <taxon>Citrifermentans</taxon>
    </lineage>
</organism>
<evidence type="ECO:0000313" key="3">
    <source>
        <dbReference type="Proteomes" id="UP000515472"/>
    </source>
</evidence>
<proteinExistence type="predicted"/>
<keyword evidence="3" id="KW-1185">Reference proteome</keyword>
<dbReference type="EMBL" id="AP023213">
    <property type="protein sequence ID" value="BCO11569.1"/>
    <property type="molecule type" value="Genomic_DNA"/>
</dbReference>
<feature type="region of interest" description="Disordered" evidence="1">
    <location>
        <begin position="1"/>
        <end position="45"/>
    </location>
</feature>
<reference evidence="2 3" key="1">
    <citation type="submission" date="2020-06" db="EMBL/GenBank/DDBJ databases">
        <title>Interaction of electrochemicaly active bacteria, Geobacter bremensis R4 on different carbon anode.</title>
        <authorList>
            <person name="Meng L."/>
            <person name="Yoshida N."/>
        </authorList>
    </citation>
    <scope>NUCLEOTIDE SEQUENCE [LARGE SCALE GENOMIC DNA]</scope>
    <source>
        <strain evidence="2 3">R4</strain>
    </source>
</reference>
<protein>
    <submittedName>
        <fullName evidence="2">Uncharacterized protein</fullName>
    </submittedName>
</protein>